<organism evidence="1 2">
    <name type="scientific">Phocaeicola intestinalis</name>
    <dbReference type="NCBI Taxonomy" id="2762212"/>
    <lineage>
        <taxon>Bacteria</taxon>
        <taxon>Pseudomonadati</taxon>
        <taxon>Bacteroidota</taxon>
        <taxon>Bacteroidia</taxon>
        <taxon>Bacteroidales</taxon>
        <taxon>Bacteroidaceae</taxon>
        <taxon>Phocaeicola</taxon>
    </lineage>
</organism>
<proteinExistence type="predicted"/>
<dbReference type="RefSeq" id="WP_191763723.1">
    <property type="nucleotide sequence ID" value="NZ_JACSPP010000017.1"/>
</dbReference>
<sequence length="332" mass="37823">MKTDLSIRKGEFMPSANGTIVTWCYLFVHHTKVERVNEKLKERFNTFIHKSIVYKQVKNRVKKEERPTISGLLFVQGDNCDIQRMLHEIDPALYLMNDCSTHRTAVIPDRVMQAFIQVSQMDENRIRFMPHALSYYSTGHPLVRVTSGVLSGFEGYIVRMSRDKCLVTSVGDITVAIGGIHKETFENIETYLRLRREEQKLGGFSADDEVLSWQKELESCFFHPENQLDVVAIAGRLHQWIAETHNWMQEKRYADIAEMACLLLEKTGACLLSIDAGLHVGGSKDLLSVCRDAEQMLSVLAADAGVSAELKQYIFSQKQSLAVRYPFLSLQV</sequence>
<gene>
    <name evidence="1" type="ORF">H9625_07525</name>
</gene>
<dbReference type="Proteomes" id="UP000620874">
    <property type="component" value="Unassembled WGS sequence"/>
</dbReference>
<evidence type="ECO:0000313" key="2">
    <source>
        <dbReference type="Proteomes" id="UP000620874"/>
    </source>
</evidence>
<dbReference type="Gene3D" id="3.30.70.940">
    <property type="entry name" value="NusG, N-terminal domain"/>
    <property type="match status" value="1"/>
</dbReference>
<name>A0ABR8Y7W2_9BACT</name>
<keyword evidence="2" id="KW-1185">Reference proteome</keyword>
<dbReference type="EMBL" id="JACSPP010000017">
    <property type="protein sequence ID" value="MBD8040296.1"/>
    <property type="molecule type" value="Genomic_DNA"/>
</dbReference>
<accession>A0ABR8Y7W2</accession>
<dbReference type="InterPro" id="IPR036735">
    <property type="entry name" value="NGN_dom_sf"/>
</dbReference>
<reference evidence="1 2" key="1">
    <citation type="submission" date="2020-08" db="EMBL/GenBank/DDBJ databases">
        <title>A Genomic Blueprint of the Chicken Gut Microbiome.</title>
        <authorList>
            <person name="Gilroy R."/>
            <person name="Ravi A."/>
            <person name="Getino M."/>
            <person name="Pursley I."/>
            <person name="Horton D.L."/>
            <person name="Alikhan N.-F."/>
            <person name="Baker D."/>
            <person name="Gharbi K."/>
            <person name="Hall N."/>
            <person name="Watson M."/>
            <person name="Adriaenssens E.M."/>
            <person name="Foster-Nyarko E."/>
            <person name="Jarju S."/>
            <person name="Secka A."/>
            <person name="Antonio M."/>
            <person name="Oren A."/>
            <person name="Chaudhuri R."/>
            <person name="La Ragione R.M."/>
            <person name="Hildebrand F."/>
            <person name="Pallen M.J."/>
        </authorList>
    </citation>
    <scope>NUCLEOTIDE SEQUENCE [LARGE SCALE GENOMIC DNA]</scope>
    <source>
        <strain evidence="1 2">Sa1CVN1</strain>
    </source>
</reference>
<protein>
    <submittedName>
        <fullName evidence="1">Transcriptional regulator</fullName>
    </submittedName>
</protein>
<evidence type="ECO:0000313" key="1">
    <source>
        <dbReference type="EMBL" id="MBD8040296.1"/>
    </source>
</evidence>
<comment type="caution">
    <text evidence="1">The sequence shown here is derived from an EMBL/GenBank/DDBJ whole genome shotgun (WGS) entry which is preliminary data.</text>
</comment>